<reference evidence="1" key="1">
    <citation type="submission" date="2018-02" db="EMBL/GenBank/DDBJ databases">
        <title>Rhizophora mucronata_Transcriptome.</title>
        <authorList>
            <person name="Meera S.P."/>
            <person name="Sreeshan A."/>
            <person name="Augustine A."/>
        </authorList>
    </citation>
    <scope>NUCLEOTIDE SEQUENCE</scope>
    <source>
        <tissue evidence="1">Leaf</tissue>
    </source>
</reference>
<protein>
    <submittedName>
        <fullName evidence="1">Uncharacterized protein</fullName>
    </submittedName>
</protein>
<organism evidence="1">
    <name type="scientific">Rhizophora mucronata</name>
    <name type="common">Asiatic mangrove</name>
    <dbReference type="NCBI Taxonomy" id="61149"/>
    <lineage>
        <taxon>Eukaryota</taxon>
        <taxon>Viridiplantae</taxon>
        <taxon>Streptophyta</taxon>
        <taxon>Embryophyta</taxon>
        <taxon>Tracheophyta</taxon>
        <taxon>Spermatophyta</taxon>
        <taxon>Magnoliopsida</taxon>
        <taxon>eudicotyledons</taxon>
        <taxon>Gunneridae</taxon>
        <taxon>Pentapetalae</taxon>
        <taxon>rosids</taxon>
        <taxon>fabids</taxon>
        <taxon>Malpighiales</taxon>
        <taxon>Rhizophoraceae</taxon>
        <taxon>Rhizophora</taxon>
    </lineage>
</organism>
<dbReference type="AlphaFoldDB" id="A0A2P2IYM4"/>
<dbReference type="EMBL" id="GGEC01005824">
    <property type="protein sequence ID" value="MBW86307.1"/>
    <property type="molecule type" value="Transcribed_RNA"/>
</dbReference>
<evidence type="ECO:0000313" key="1">
    <source>
        <dbReference type="EMBL" id="MBW86307.1"/>
    </source>
</evidence>
<proteinExistence type="predicted"/>
<sequence>MKLPKRELINIWLSEIEVVDRKKCHYKINII</sequence>
<accession>A0A2P2IYM4</accession>
<name>A0A2P2IYM4_RHIMU</name>